<name>A0AA37N548_9FIRM</name>
<evidence type="ECO:0000313" key="2">
    <source>
        <dbReference type="Proteomes" id="UP001055091"/>
    </source>
</evidence>
<gene>
    <name evidence="1" type="ORF">CE91St55_53810</name>
</gene>
<dbReference type="EMBL" id="BQNJ01000002">
    <property type="protein sequence ID" value="GKH03400.1"/>
    <property type="molecule type" value="Genomic_DNA"/>
</dbReference>
<organism evidence="1 2">
    <name type="scientific">Hungatella hathewayi</name>
    <dbReference type="NCBI Taxonomy" id="154046"/>
    <lineage>
        <taxon>Bacteria</taxon>
        <taxon>Bacillati</taxon>
        <taxon>Bacillota</taxon>
        <taxon>Clostridia</taxon>
        <taxon>Lachnospirales</taxon>
        <taxon>Lachnospiraceae</taxon>
        <taxon>Hungatella</taxon>
    </lineage>
</organism>
<protein>
    <submittedName>
        <fullName evidence="1">Uncharacterized protein</fullName>
    </submittedName>
</protein>
<evidence type="ECO:0000313" key="1">
    <source>
        <dbReference type="EMBL" id="GKH03400.1"/>
    </source>
</evidence>
<dbReference type="Proteomes" id="UP001055091">
    <property type="component" value="Unassembled WGS sequence"/>
</dbReference>
<dbReference type="AlphaFoldDB" id="A0AA37N548"/>
<sequence length="44" mass="5483">MKTGTEISYTFFRMVGKVCHKNVIFRNDKEIERYLLFYYNKDRK</sequence>
<accession>A0AA37N548</accession>
<comment type="caution">
    <text evidence="1">The sequence shown here is derived from an EMBL/GenBank/DDBJ whole genome shotgun (WGS) entry which is preliminary data.</text>
</comment>
<proteinExistence type="predicted"/>
<reference evidence="1" key="1">
    <citation type="submission" date="2022-01" db="EMBL/GenBank/DDBJ databases">
        <title>Novel bile acid biosynthetic pathways are enriched in the microbiome of centenarians.</title>
        <authorList>
            <person name="Sato Y."/>
            <person name="Atarashi K."/>
            <person name="Plichta R.D."/>
            <person name="Arai Y."/>
            <person name="Sasajima S."/>
            <person name="Kearney M.S."/>
            <person name="Suda W."/>
            <person name="Takeshita K."/>
            <person name="Sasaki T."/>
            <person name="Okamoto S."/>
            <person name="Skelly N.A."/>
            <person name="Okamura Y."/>
            <person name="Vlamakis H."/>
            <person name="Li Y."/>
            <person name="Tanoue T."/>
            <person name="Takei H."/>
            <person name="Nittono H."/>
            <person name="Narushima S."/>
            <person name="Irie J."/>
            <person name="Itoh H."/>
            <person name="Moriya K."/>
            <person name="Sugiura Y."/>
            <person name="Suematsu M."/>
            <person name="Moritoki N."/>
            <person name="Shibata S."/>
            <person name="Littman R.D."/>
            <person name="Fischbach A.M."/>
            <person name="Uwamino Y."/>
            <person name="Inoue T."/>
            <person name="Honda A."/>
            <person name="Hattori M."/>
            <person name="Murai T."/>
            <person name="Xavier J.R."/>
            <person name="Hirose N."/>
            <person name="Honda K."/>
        </authorList>
    </citation>
    <scope>NUCLEOTIDE SEQUENCE</scope>
    <source>
        <strain evidence="1">CE91-St55</strain>
    </source>
</reference>